<gene>
    <name evidence="2" type="ORF">ECPE_LOCUS325</name>
</gene>
<dbReference type="AlphaFoldDB" id="A0A183A040"/>
<organism evidence="4">
    <name type="scientific">Echinostoma caproni</name>
    <dbReference type="NCBI Taxonomy" id="27848"/>
    <lineage>
        <taxon>Eukaryota</taxon>
        <taxon>Metazoa</taxon>
        <taxon>Spiralia</taxon>
        <taxon>Lophotrochozoa</taxon>
        <taxon>Platyhelminthes</taxon>
        <taxon>Trematoda</taxon>
        <taxon>Digenea</taxon>
        <taxon>Plagiorchiida</taxon>
        <taxon>Echinostomata</taxon>
        <taxon>Echinostomatoidea</taxon>
        <taxon>Echinostomatidae</taxon>
        <taxon>Echinostoma</taxon>
    </lineage>
</organism>
<dbReference type="InterPro" id="IPR023393">
    <property type="entry name" value="START-like_dom_sf"/>
</dbReference>
<dbReference type="GO" id="GO:0005737">
    <property type="term" value="C:cytoplasm"/>
    <property type="evidence" value="ECO:0007669"/>
    <property type="project" value="UniProtKB-ARBA"/>
</dbReference>
<evidence type="ECO:0000313" key="2">
    <source>
        <dbReference type="EMBL" id="VDP21566.1"/>
    </source>
</evidence>
<evidence type="ECO:0000313" key="4">
    <source>
        <dbReference type="WBParaSite" id="ECPE_0000032401-mRNA-1"/>
    </source>
</evidence>
<feature type="domain" description="START" evidence="1">
    <location>
        <begin position="26"/>
        <end position="175"/>
    </location>
</feature>
<dbReference type="Gene3D" id="3.30.530.20">
    <property type="match status" value="1"/>
</dbReference>
<dbReference type="PANTHER" id="PTHR19308">
    <property type="entry name" value="PHOSPHATIDYLCHOLINE TRANSFER PROTEIN"/>
    <property type="match status" value="1"/>
</dbReference>
<proteinExistence type="predicted"/>
<protein>
    <submittedName>
        <fullName evidence="4">START domain-containing protein</fullName>
    </submittedName>
</protein>
<dbReference type="EMBL" id="UZAN01001048">
    <property type="protein sequence ID" value="VDP21566.1"/>
    <property type="molecule type" value="Genomic_DNA"/>
</dbReference>
<dbReference type="GO" id="GO:0008289">
    <property type="term" value="F:lipid binding"/>
    <property type="evidence" value="ECO:0007669"/>
    <property type="project" value="InterPro"/>
</dbReference>
<evidence type="ECO:0000259" key="1">
    <source>
        <dbReference type="PROSITE" id="PS50848"/>
    </source>
</evidence>
<sequence>MRFFRLGEVRPPTDDDFMYFKEMAQDESHWKKSHSRKKIKVYTRVTEGSSLKMIKVIANLNDVSADVLYDTLHDPIYREKWDGTMKEGYEICLHSSEIAYINRDFVLHRSWRVYGSEYIIFNRSVFHKKVPPKPEYIRALTHLTGYVITSTGPSSCEMIYITQNDPRENVKRTVVVVATFVFNAYSSGCFSTLCVLQCSWA</sequence>
<evidence type="ECO:0000313" key="3">
    <source>
        <dbReference type="Proteomes" id="UP000272942"/>
    </source>
</evidence>
<dbReference type="SUPFAM" id="SSF55961">
    <property type="entry name" value="Bet v1-like"/>
    <property type="match status" value="1"/>
</dbReference>
<dbReference type="WBParaSite" id="ECPE_0000032401-mRNA-1">
    <property type="protein sequence ID" value="ECPE_0000032401-mRNA-1"/>
    <property type="gene ID" value="ECPE_0000032401"/>
</dbReference>
<dbReference type="PROSITE" id="PS50848">
    <property type="entry name" value="START"/>
    <property type="match status" value="1"/>
</dbReference>
<name>A0A183A040_9TREM</name>
<dbReference type="Proteomes" id="UP000272942">
    <property type="component" value="Unassembled WGS sequence"/>
</dbReference>
<accession>A0A183A040</accession>
<dbReference type="InterPro" id="IPR002913">
    <property type="entry name" value="START_lipid-bd_dom"/>
</dbReference>
<dbReference type="PANTHER" id="PTHR19308:SF14">
    <property type="entry name" value="START DOMAIN-CONTAINING PROTEIN"/>
    <property type="match status" value="1"/>
</dbReference>
<dbReference type="Pfam" id="PF01852">
    <property type="entry name" value="START"/>
    <property type="match status" value="1"/>
</dbReference>
<keyword evidence="3" id="KW-1185">Reference proteome</keyword>
<dbReference type="SMART" id="SM00234">
    <property type="entry name" value="START"/>
    <property type="match status" value="1"/>
</dbReference>
<reference evidence="2 3" key="2">
    <citation type="submission" date="2018-11" db="EMBL/GenBank/DDBJ databases">
        <authorList>
            <consortium name="Pathogen Informatics"/>
        </authorList>
    </citation>
    <scope>NUCLEOTIDE SEQUENCE [LARGE SCALE GENOMIC DNA]</scope>
    <source>
        <strain evidence="2 3">Egypt</strain>
    </source>
</reference>
<dbReference type="InterPro" id="IPR051213">
    <property type="entry name" value="START_lipid_transfer"/>
</dbReference>
<reference evidence="4" key="1">
    <citation type="submission" date="2016-06" db="UniProtKB">
        <authorList>
            <consortium name="WormBaseParasite"/>
        </authorList>
    </citation>
    <scope>IDENTIFICATION</scope>
</reference>
<dbReference type="OrthoDB" id="5403181at2759"/>